<dbReference type="GO" id="GO:0005524">
    <property type="term" value="F:ATP binding"/>
    <property type="evidence" value="ECO:0007669"/>
    <property type="project" value="UniProtKB-KW"/>
</dbReference>
<evidence type="ECO:0000256" key="1">
    <source>
        <dbReference type="ARBA" id="ARBA00005594"/>
    </source>
</evidence>
<evidence type="ECO:0000256" key="2">
    <source>
        <dbReference type="ARBA" id="ARBA00022598"/>
    </source>
</evidence>
<dbReference type="InterPro" id="IPR014729">
    <property type="entry name" value="Rossmann-like_a/b/a_fold"/>
</dbReference>
<gene>
    <name evidence="6" type="ORF">THAOC_12942</name>
</gene>
<accession>K0SLG0</accession>
<dbReference type="Proteomes" id="UP000266841">
    <property type="component" value="Unassembled WGS sequence"/>
</dbReference>
<feature type="domain" description="tRNA synthetases class I catalytic" evidence="5">
    <location>
        <begin position="70"/>
        <end position="147"/>
    </location>
</feature>
<comment type="similarity">
    <text evidence="1">Belongs to the class-I aminoacyl-tRNA synthetase family.</text>
</comment>
<dbReference type="Pfam" id="PF01406">
    <property type="entry name" value="tRNA-synt_1e"/>
    <property type="match status" value="1"/>
</dbReference>
<evidence type="ECO:0000313" key="6">
    <source>
        <dbReference type="EMBL" id="EJK66150.1"/>
    </source>
</evidence>
<dbReference type="OMA" id="RGHYESM"/>
<keyword evidence="7" id="KW-1185">Reference proteome</keyword>
<reference evidence="6 7" key="1">
    <citation type="journal article" date="2012" name="Genome Biol.">
        <title>Genome and low-iron response of an oceanic diatom adapted to chronic iron limitation.</title>
        <authorList>
            <person name="Lommer M."/>
            <person name="Specht M."/>
            <person name="Roy A.S."/>
            <person name="Kraemer L."/>
            <person name="Andreson R."/>
            <person name="Gutowska M.A."/>
            <person name="Wolf J."/>
            <person name="Bergner S.V."/>
            <person name="Schilhabel M.B."/>
            <person name="Klostermeier U.C."/>
            <person name="Beiko R.G."/>
            <person name="Rosenstiel P."/>
            <person name="Hippler M."/>
            <person name="Laroche J."/>
        </authorList>
    </citation>
    <scope>NUCLEOTIDE SEQUENCE [LARGE SCALE GENOMIC DNA]</scope>
    <source>
        <strain evidence="6 7">CCMP1005</strain>
    </source>
</reference>
<keyword evidence="3" id="KW-0547">Nucleotide-binding</keyword>
<dbReference type="PANTHER" id="PTHR45794">
    <property type="entry name" value="LEUCYL-TRNA SYNTHETASE"/>
    <property type="match status" value="1"/>
</dbReference>
<dbReference type="SUPFAM" id="SSF52374">
    <property type="entry name" value="Nucleotidylyl transferase"/>
    <property type="match status" value="1"/>
</dbReference>
<evidence type="ECO:0000256" key="3">
    <source>
        <dbReference type="ARBA" id="ARBA00022741"/>
    </source>
</evidence>
<sequence>MAYYTISNYLQGVDNLNGDESKSPANIKVADLTDDVFNYIFRKGFALPEGSAIPAETLEKMRSEFRYWYPMDLRVSAKDLIPNHLTMALYNHAAVWDDEPDLWPRGYYTNGHIMVDAEKMSKSKGNFLMMLETINKFSADATRFACADAGDTLDDANFERSTANSAIVSLSNEAAWIKEVLVDADPSSYRSGDDLNFMDKVFENETNRLVKATEKCFEEMQFREGLQRGMVRDNDC</sequence>
<name>K0SLG0_THAOC</name>
<organism evidence="6 7">
    <name type="scientific">Thalassiosira oceanica</name>
    <name type="common">Marine diatom</name>
    <dbReference type="NCBI Taxonomy" id="159749"/>
    <lineage>
        <taxon>Eukaryota</taxon>
        <taxon>Sar</taxon>
        <taxon>Stramenopiles</taxon>
        <taxon>Ochrophyta</taxon>
        <taxon>Bacillariophyta</taxon>
        <taxon>Coscinodiscophyceae</taxon>
        <taxon>Thalassiosirophycidae</taxon>
        <taxon>Thalassiosirales</taxon>
        <taxon>Thalassiosiraceae</taxon>
        <taxon>Thalassiosira</taxon>
    </lineage>
</organism>
<dbReference type="GO" id="GO:0004823">
    <property type="term" value="F:leucine-tRNA ligase activity"/>
    <property type="evidence" value="ECO:0007669"/>
    <property type="project" value="InterPro"/>
</dbReference>
<dbReference type="InterPro" id="IPR004493">
    <property type="entry name" value="Leu-tRNA-synth_Ia_arc/euk"/>
</dbReference>
<dbReference type="GO" id="GO:0006429">
    <property type="term" value="P:leucyl-tRNA aminoacylation"/>
    <property type="evidence" value="ECO:0007669"/>
    <property type="project" value="InterPro"/>
</dbReference>
<comment type="caution">
    <text evidence="6">The sequence shown here is derived from an EMBL/GenBank/DDBJ whole genome shotgun (WGS) entry which is preliminary data.</text>
</comment>
<dbReference type="AlphaFoldDB" id="K0SLG0"/>
<protein>
    <recommendedName>
        <fullName evidence="5">tRNA synthetases class I catalytic domain-containing protein</fullName>
    </recommendedName>
</protein>
<dbReference type="OrthoDB" id="10249672at2759"/>
<dbReference type="PANTHER" id="PTHR45794:SF1">
    <property type="entry name" value="LEUCINE--TRNA LIGASE, CYTOPLASMIC"/>
    <property type="match status" value="1"/>
</dbReference>
<keyword evidence="4" id="KW-0067">ATP-binding</keyword>
<keyword evidence="2" id="KW-0436">Ligase</keyword>
<dbReference type="InterPro" id="IPR032678">
    <property type="entry name" value="tRNA-synt_1_cat_dom"/>
</dbReference>
<dbReference type="EMBL" id="AGNL01015234">
    <property type="protein sequence ID" value="EJK66150.1"/>
    <property type="molecule type" value="Genomic_DNA"/>
</dbReference>
<evidence type="ECO:0000259" key="5">
    <source>
        <dbReference type="Pfam" id="PF01406"/>
    </source>
</evidence>
<dbReference type="Gene3D" id="3.40.50.620">
    <property type="entry name" value="HUPs"/>
    <property type="match status" value="1"/>
</dbReference>
<evidence type="ECO:0000313" key="7">
    <source>
        <dbReference type="Proteomes" id="UP000266841"/>
    </source>
</evidence>
<proteinExistence type="inferred from homology"/>
<dbReference type="eggNOG" id="KOG0437">
    <property type="taxonomic scope" value="Eukaryota"/>
</dbReference>
<evidence type="ECO:0000256" key="4">
    <source>
        <dbReference type="ARBA" id="ARBA00022840"/>
    </source>
</evidence>